<dbReference type="AlphaFoldDB" id="A0A438ACZ1"/>
<feature type="transmembrane region" description="Helical" evidence="8">
    <location>
        <begin position="400"/>
        <end position="428"/>
    </location>
</feature>
<feature type="transmembrane region" description="Helical" evidence="8">
    <location>
        <begin position="344"/>
        <end position="364"/>
    </location>
</feature>
<gene>
    <name evidence="9" type="ORF">EKE94_18120</name>
</gene>
<accession>A0A438ACZ1</accession>
<evidence type="ECO:0000256" key="7">
    <source>
        <dbReference type="SAM" id="MobiDB-lite"/>
    </source>
</evidence>
<feature type="region of interest" description="Disordered" evidence="7">
    <location>
        <begin position="436"/>
        <end position="458"/>
    </location>
</feature>
<feature type="compositionally biased region" description="Gly residues" evidence="7">
    <location>
        <begin position="448"/>
        <end position="458"/>
    </location>
</feature>
<name>A0A438ACZ1_9RHOB</name>
<reference evidence="9 10" key="1">
    <citation type="submission" date="2018-11" db="EMBL/GenBank/DDBJ databases">
        <title>Mesobaculum littorinae gen. nov., sp. nov., isolated from Littorina scabra that represents a novel genus of the order Rhodobacteraceae.</title>
        <authorList>
            <person name="Li F."/>
        </authorList>
    </citation>
    <scope>NUCLEOTIDE SEQUENCE [LARGE SCALE GENOMIC DNA]</scope>
    <source>
        <strain evidence="9 10">M0103</strain>
    </source>
</reference>
<evidence type="ECO:0000256" key="6">
    <source>
        <dbReference type="ARBA" id="ARBA00023136"/>
    </source>
</evidence>
<dbReference type="InterPro" id="IPR050833">
    <property type="entry name" value="Poly_Biosynth_Transport"/>
</dbReference>
<dbReference type="Pfam" id="PF13440">
    <property type="entry name" value="Polysacc_synt_3"/>
    <property type="match status" value="1"/>
</dbReference>
<evidence type="ECO:0000256" key="5">
    <source>
        <dbReference type="ARBA" id="ARBA00022989"/>
    </source>
</evidence>
<keyword evidence="10" id="KW-1185">Reference proteome</keyword>
<evidence type="ECO:0000256" key="8">
    <source>
        <dbReference type="SAM" id="Phobius"/>
    </source>
</evidence>
<proteinExistence type="inferred from homology"/>
<feature type="transmembrane region" description="Helical" evidence="8">
    <location>
        <begin position="173"/>
        <end position="194"/>
    </location>
</feature>
<dbReference type="Proteomes" id="UP000285908">
    <property type="component" value="Unassembled WGS sequence"/>
</dbReference>
<evidence type="ECO:0000256" key="3">
    <source>
        <dbReference type="ARBA" id="ARBA00022475"/>
    </source>
</evidence>
<feature type="transmembrane region" description="Helical" evidence="8">
    <location>
        <begin position="110"/>
        <end position="130"/>
    </location>
</feature>
<evidence type="ECO:0000313" key="10">
    <source>
        <dbReference type="Proteomes" id="UP000285908"/>
    </source>
</evidence>
<evidence type="ECO:0000313" key="9">
    <source>
        <dbReference type="EMBL" id="RVV96563.1"/>
    </source>
</evidence>
<dbReference type="PANTHER" id="PTHR30250:SF10">
    <property type="entry name" value="LIPOPOLYSACCHARIDE BIOSYNTHESIS PROTEIN WZXC"/>
    <property type="match status" value="1"/>
</dbReference>
<comment type="similarity">
    <text evidence="2">Belongs to the polysaccharide synthase family.</text>
</comment>
<dbReference type="OrthoDB" id="9770347at2"/>
<evidence type="ECO:0000256" key="4">
    <source>
        <dbReference type="ARBA" id="ARBA00022692"/>
    </source>
</evidence>
<comment type="caution">
    <text evidence="9">The sequence shown here is derived from an EMBL/GenBank/DDBJ whole genome shotgun (WGS) entry which is preliminary data.</text>
</comment>
<dbReference type="GO" id="GO:0005886">
    <property type="term" value="C:plasma membrane"/>
    <property type="evidence" value="ECO:0007669"/>
    <property type="project" value="UniProtKB-SubCell"/>
</dbReference>
<keyword evidence="5 8" id="KW-1133">Transmembrane helix</keyword>
<feature type="transmembrane region" description="Helical" evidence="8">
    <location>
        <begin position="306"/>
        <end position="332"/>
    </location>
</feature>
<evidence type="ECO:0000256" key="1">
    <source>
        <dbReference type="ARBA" id="ARBA00004651"/>
    </source>
</evidence>
<dbReference type="PANTHER" id="PTHR30250">
    <property type="entry name" value="PST FAMILY PREDICTED COLANIC ACID TRANSPORTER"/>
    <property type="match status" value="1"/>
</dbReference>
<sequence>MPLTPPAGHAPSSAIAPGAPSLSARLLSRVGPFGRNLAAYGLSEAAAKASRLLVVASVARSMDAQAIGVAAAALAAADVLKALTENGVGQRIIAARPEALEATCATAHRIFWAWCLGLFALQCGVAGLIWALGGGWLFPLMLVILAAEYLFMPGGLVQIALAMREDKLRQTAAIAAGQVVGANLFSAVLALIWAGPLALILPRLLAAPIWLLAARRLRPWRPSRAALRAPLAPFLRFGAAVLGVEVVKALRMQADKLVVGALMGPEVLGLYFMAFNAGLGLANSFSAAFSIVLYPHLCAAPDREAALRRAVVLGLALIAPAVIAQALLAPYYVPLLFGAQWEGLAGVVSILCLAAIPGVLWSAAAQWLRSADRPQVEFAVTLATTLALIANTVVMAPHGLVGIAAGYLAVATLAQLAGAWPALSVAFAPRRAAEKGRTPKVGNMESGGMEGGCGPQPA</sequence>
<organism evidence="9 10">
    <name type="scientific">Mesobaculum littorinae</name>
    <dbReference type="NCBI Taxonomy" id="2486419"/>
    <lineage>
        <taxon>Bacteria</taxon>
        <taxon>Pseudomonadati</taxon>
        <taxon>Pseudomonadota</taxon>
        <taxon>Alphaproteobacteria</taxon>
        <taxon>Rhodobacterales</taxon>
        <taxon>Roseobacteraceae</taxon>
        <taxon>Mesobaculum</taxon>
    </lineage>
</organism>
<evidence type="ECO:0000256" key="2">
    <source>
        <dbReference type="ARBA" id="ARBA00007430"/>
    </source>
</evidence>
<protein>
    <submittedName>
        <fullName evidence="9">Polysaccharide biosynthesis protein</fullName>
    </submittedName>
</protein>
<keyword evidence="6 8" id="KW-0472">Membrane</keyword>
<comment type="subcellular location">
    <subcellularLocation>
        <location evidence="1">Cell membrane</location>
        <topology evidence="1">Multi-pass membrane protein</topology>
    </subcellularLocation>
</comment>
<feature type="transmembrane region" description="Helical" evidence="8">
    <location>
        <begin position="376"/>
        <end position="394"/>
    </location>
</feature>
<keyword evidence="3" id="KW-1003">Cell membrane</keyword>
<feature type="transmembrane region" description="Helical" evidence="8">
    <location>
        <begin position="270"/>
        <end position="294"/>
    </location>
</feature>
<feature type="transmembrane region" description="Helical" evidence="8">
    <location>
        <begin position="136"/>
        <end position="161"/>
    </location>
</feature>
<keyword evidence="4 8" id="KW-0812">Transmembrane</keyword>
<dbReference type="EMBL" id="RQXX01000011">
    <property type="protein sequence ID" value="RVV96563.1"/>
    <property type="molecule type" value="Genomic_DNA"/>
</dbReference>